<accession>A0ACB9KS88</accession>
<gene>
    <name evidence="1" type="ORF">L6164_033584</name>
</gene>
<evidence type="ECO:0000313" key="2">
    <source>
        <dbReference type="Proteomes" id="UP000828941"/>
    </source>
</evidence>
<sequence>MCLTSHRLLGHLKEFDYTCEKNIKKPAVILSLGVDAVPYRELEFSPYVIDWNQLLNTIVSLPFIVVGRSSEKDTSVFDWVISRNYQSGRMS</sequence>
<reference evidence="1 2" key="1">
    <citation type="journal article" date="2022" name="DNA Res.">
        <title>Chromosomal-level genome assembly of the orchid tree Bauhinia variegata (Leguminosae; Cercidoideae) supports the allotetraploid origin hypothesis of Bauhinia.</title>
        <authorList>
            <person name="Zhong Y."/>
            <person name="Chen Y."/>
            <person name="Zheng D."/>
            <person name="Pang J."/>
            <person name="Liu Y."/>
            <person name="Luo S."/>
            <person name="Meng S."/>
            <person name="Qian L."/>
            <person name="Wei D."/>
            <person name="Dai S."/>
            <person name="Zhou R."/>
        </authorList>
    </citation>
    <scope>NUCLEOTIDE SEQUENCE [LARGE SCALE GENOMIC DNA]</scope>
    <source>
        <strain evidence="1">BV-YZ2020</strain>
    </source>
</reference>
<dbReference type="Proteomes" id="UP000828941">
    <property type="component" value="Chromosome 13"/>
</dbReference>
<evidence type="ECO:0000313" key="1">
    <source>
        <dbReference type="EMBL" id="KAI4300176.1"/>
    </source>
</evidence>
<proteinExistence type="predicted"/>
<dbReference type="EMBL" id="CM039438">
    <property type="protein sequence ID" value="KAI4300176.1"/>
    <property type="molecule type" value="Genomic_DNA"/>
</dbReference>
<organism evidence="1 2">
    <name type="scientific">Bauhinia variegata</name>
    <name type="common">Purple orchid tree</name>
    <name type="synonym">Phanera variegata</name>
    <dbReference type="NCBI Taxonomy" id="167791"/>
    <lineage>
        <taxon>Eukaryota</taxon>
        <taxon>Viridiplantae</taxon>
        <taxon>Streptophyta</taxon>
        <taxon>Embryophyta</taxon>
        <taxon>Tracheophyta</taxon>
        <taxon>Spermatophyta</taxon>
        <taxon>Magnoliopsida</taxon>
        <taxon>eudicotyledons</taxon>
        <taxon>Gunneridae</taxon>
        <taxon>Pentapetalae</taxon>
        <taxon>rosids</taxon>
        <taxon>fabids</taxon>
        <taxon>Fabales</taxon>
        <taxon>Fabaceae</taxon>
        <taxon>Cercidoideae</taxon>
        <taxon>Cercideae</taxon>
        <taxon>Bauhiniinae</taxon>
        <taxon>Bauhinia</taxon>
    </lineage>
</organism>
<protein>
    <submittedName>
        <fullName evidence="1">Uncharacterized protein</fullName>
    </submittedName>
</protein>
<name>A0ACB9KS88_BAUVA</name>
<comment type="caution">
    <text evidence="1">The sequence shown here is derived from an EMBL/GenBank/DDBJ whole genome shotgun (WGS) entry which is preliminary data.</text>
</comment>
<keyword evidence="2" id="KW-1185">Reference proteome</keyword>